<dbReference type="OrthoDB" id="903942at2759"/>
<dbReference type="Proteomes" id="UP000653305">
    <property type="component" value="Unassembled WGS sequence"/>
</dbReference>
<accession>A0A830AXA0</accession>
<proteinExistence type="predicted"/>
<protein>
    <submittedName>
        <fullName evidence="1">Uncharacterized protein</fullName>
    </submittedName>
</protein>
<keyword evidence="2" id="KW-1185">Reference proteome</keyword>
<evidence type="ECO:0000313" key="1">
    <source>
        <dbReference type="EMBL" id="GFP78576.1"/>
    </source>
</evidence>
<organism evidence="1 2">
    <name type="scientific">Phtheirospermum japonicum</name>
    <dbReference type="NCBI Taxonomy" id="374723"/>
    <lineage>
        <taxon>Eukaryota</taxon>
        <taxon>Viridiplantae</taxon>
        <taxon>Streptophyta</taxon>
        <taxon>Embryophyta</taxon>
        <taxon>Tracheophyta</taxon>
        <taxon>Spermatophyta</taxon>
        <taxon>Magnoliopsida</taxon>
        <taxon>eudicotyledons</taxon>
        <taxon>Gunneridae</taxon>
        <taxon>Pentapetalae</taxon>
        <taxon>asterids</taxon>
        <taxon>lamiids</taxon>
        <taxon>Lamiales</taxon>
        <taxon>Orobanchaceae</taxon>
        <taxon>Orobanchaceae incertae sedis</taxon>
        <taxon>Phtheirospermum</taxon>
    </lineage>
</organism>
<comment type="caution">
    <text evidence="1">The sequence shown here is derived from an EMBL/GenBank/DDBJ whole genome shotgun (WGS) entry which is preliminary data.</text>
</comment>
<evidence type="ECO:0000313" key="2">
    <source>
        <dbReference type="Proteomes" id="UP000653305"/>
    </source>
</evidence>
<dbReference type="EMBL" id="BMAC01000001">
    <property type="protein sequence ID" value="GFP78576.1"/>
    <property type="molecule type" value="Genomic_DNA"/>
</dbReference>
<sequence length="195" mass="21342">MGIWEFMGSAAETVKRNAPDTTPLKDACRSSYAYGSAAAGQIDQAVRLGEWLPDGETRSKICLYSTKFAQNAGTYAFQEGFKLVPGGAAFSDIVTKTLKDVEQENLKVEKLKMSEDETGTPQKIYSGGPELIYGPETRGRGGGEAVSDDIGVMPAVDKNPEDLIRVFMMKEFFGNPFFDDLMVHELARGKGKQHE</sequence>
<dbReference type="AlphaFoldDB" id="A0A830AXA0"/>
<name>A0A830AXA0_9LAMI</name>
<gene>
    <name evidence="1" type="ORF">PHJA_000001100</name>
</gene>
<reference evidence="1" key="1">
    <citation type="submission" date="2020-07" db="EMBL/GenBank/DDBJ databases">
        <title>Ethylene signaling mediates host invasion by parasitic plants.</title>
        <authorList>
            <person name="Yoshida S."/>
        </authorList>
    </citation>
    <scope>NUCLEOTIDE SEQUENCE</scope>
    <source>
        <strain evidence="1">Okayama</strain>
    </source>
</reference>